<dbReference type="InterPro" id="IPR029001">
    <property type="entry name" value="ITPase-like_fam"/>
</dbReference>
<dbReference type="GO" id="GO:0047429">
    <property type="term" value="F:nucleoside triphosphate diphosphatase activity"/>
    <property type="evidence" value="ECO:0007669"/>
    <property type="project" value="InterPro"/>
</dbReference>
<dbReference type="Pfam" id="PF02545">
    <property type="entry name" value="Maf"/>
    <property type="match status" value="1"/>
</dbReference>
<comment type="cofactor">
    <cofactor evidence="1">
        <name>a divalent metal cation</name>
        <dbReference type="ChEBI" id="CHEBI:60240"/>
    </cofactor>
</comment>
<keyword evidence="3" id="KW-0808">Transferase</keyword>
<dbReference type="Gene3D" id="3.90.950.10">
    <property type="match status" value="1"/>
</dbReference>
<feature type="non-terminal residue" evidence="3">
    <location>
        <position position="1"/>
    </location>
</feature>
<dbReference type="SUPFAM" id="SSF52972">
    <property type="entry name" value="ITPase-like"/>
    <property type="match status" value="1"/>
</dbReference>
<evidence type="ECO:0000313" key="3">
    <source>
        <dbReference type="EMBL" id="JAQ05889.1"/>
    </source>
</evidence>
<name>A0A146LE30_LYGHE</name>
<proteinExistence type="inferred from homology"/>
<dbReference type="GO" id="GO:0032259">
    <property type="term" value="P:methylation"/>
    <property type="evidence" value="ECO:0007669"/>
    <property type="project" value="UniProtKB-KW"/>
</dbReference>
<reference evidence="3" key="1">
    <citation type="journal article" date="2016" name="Gigascience">
        <title>De novo construction of an expanded transcriptome assembly for the western tarnished plant bug, Lygus hesperus.</title>
        <authorList>
            <person name="Tassone E.E."/>
            <person name="Geib S.M."/>
            <person name="Hall B."/>
            <person name="Fabrick J.A."/>
            <person name="Brent C.S."/>
            <person name="Hull J.J."/>
        </authorList>
    </citation>
    <scope>NUCLEOTIDE SEQUENCE</scope>
</reference>
<dbReference type="InterPro" id="IPR003697">
    <property type="entry name" value="Maf-like"/>
</dbReference>
<organism evidence="3">
    <name type="scientific">Lygus hesperus</name>
    <name type="common">Western plant bug</name>
    <dbReference type="NCBI Taxonomy" id="30085"/>
    <lineage>
        <taxon>Eukaryota</taxon>
        <taxon>Metazoa</taxon>
        <taxon>Ecdysozoa</taxon>
        <taxon>Arthropoda</taxon>
        <taxon>Hexapoda</taxon>
        <taxon>Insecta</taxon>
        <taxon>Pterygota</taxon>
        <taxon>Neoptera</taxon>
        <taxon>Paraneoptera</taxon>
        <taxon>Hemiptera</taxon>
        <taxon>Heteroptera</taxon>
        <taxon>Panheteroptera</taxon>
        <taxon>Cimicomorpha</taxon>
        <taxon>Miridae</taxon>
        <taxon>Mirini</taxon>
        <taxon>Lygus</taxon>
    </lineage>
</organism>
<evidence type="ECO:0000256" key="2">
    <source>
        <dbReference type="ARBA" id="ARBA00022801"/>
    </source>
</evidence>
<dbReference type="GO" id="GO:0008168">
    <property type="term" value="F:methyltransferase activity"/>
    <property type="evidence" value="ECO:0007669"/>
    <property type="project" value="UniProtKB-KW"/>
</dbReference>
<accession>A0A146LE30</accession>
<dbReference type="EMBL" id="GDHC01012740">
    <property type="protein sequence ID" value="JAQ05889.1"/>
    <property type="molecule type" value="Transcribed_RNA"/>
</dbReference>
<dbReference type="PANTHER" id="PTHR43213:SF5">
    <property type="entry name" value="BIFUNCTIONAL DTTP_UTP PYROPHOSPHATASE_METHYLTRANSFERASE PROTEIN-RELATED"/>
    <property type="match status" value="1"/>
</dbReference>
<dbReference type="NCBIfam" id="TIGR00172">
    <property type="entry name" value="maf"/>
    <property type="match status" value="1"/>
</dbReference>
<dbReference type="AlphaFoldDB" id="A0A146LE30"/>
<evidence type="ECO:0000256" key="1">
    <source>
        <dbReference type="ARBA" id="ARBA00001968"/>
    </source>
</evidence>
<keyword evidence="3" id="KW-0489">Methyltransferase</keyword>
<gene>
    <name evidence="3" type="primary">ASMTL_0</name>
    <name evidence="3" type="ORF">g.49994</name>
</gene>
<dbReference type="CDD" id="cd00555">
    <property type="entry name" value="Maf"/>
    <property type="match status" value="1"/>
</dbReference>
<sequence>ELNFDLQNLCLELKMLEPIRHSLDFQRIILASSSPRRSEILRHLGLHFEILPSLFEENLDPKKFASPADYAVETAYQKVLDVAERVSNDINRADVIIGADTVVTLDGKLYGKPADSTEAKRYLEELSGRQHTVYTGVVIKTPNATVKFSEKTLVTMAYLNEDVIQGYIRTREPMDKAGAYGIQGLGGTLIEKIQGDFYNVLGLPLHSFCKHLLWLYDDKRKKEELKRNLGTSTATSLSTRLSSRLQDFSGSESERDDFLFRT</sequence>
<keyword evidence="2" id="KW-0378">Hydrolase</keyword>
<dbReference type="PANTHER" id="PTHR43213">
    <property type="entry name" value="BIFUNCTIONAL DTTP/UTP PYROPHOSPHATASE/METHYLTRANSFERASE PROTEIN-RELATED"/>
    <property type="match status" value="1"/>
</dbReference>
<protein>
    <submittedName>
        <fullName evidence="3">N-acetylserotonin O-methyltransferase-like protein</fullName>
    </submittedName>
</protein>
<dbReference type="HAMAP" id="MF_00528">
    <property type="entry name" value="Maf"/>
    <property type="match status" value="1"/>
</dbReference>